<name>A0A0R1NR39_9LACO</name>
<dbReference type="EMBL" id="AZEB01000039">
    <property type="protein sequence ID" value="KRL20066.1"/>
    <property type="molecule type" value="Genomic_DNA"/>
</dbReference>
<accession>A0A0R1NR39</accession>
<dbReference type="AlphaFoldDB" id="A0A0R1NR39"/>
<sequence>MHVMEVINMLKRSLSFLLLLGTIFLGLSGVSSVSASTIPSNYSFDGSIFTGPIPYYSSTKSQKAYIWNNSQTKRIHNLKNYPNTVWQVSNAFVKRVKGKNEVYYKLYSAYNKKVKGIAWYGYFKKSIIKLPVLFNSQQAYLNDLSSNKALKLTRMVAELFPNSQVNLNLSKSLYVSLPQKTDLLNGFTNTKAIGLNSFDSEGNYSYYERMAPSKAIKLIDQRLTEMGYDQDKRNSMSNYDIGLNIVGYAESFYRQSELNIANKYRYPVKLSNFQDMADYGACSIQLGIPK</sequence>
<reference evidence="1 2" key="1">
    <citation type="journal article" date="2015" name="Genome Announc.">
        <title>Expanding the biotechnology potential of lactobacilli through comparative genomics of 213 strains and associated genera.</title>
        <authorList>
            <person name="Sun Z."/>
            <person name="Harris H.M."/>
            <person name="McCann A."/>
            <person name="Guo C."/>
            <person name="Argimon S."/>
            <person name="Zhang W."/>
            <person name="Yang X."/>
            <person name="Jeffery I.B."/>
            <person name="Cooney J.C."/>
            <person name="Kagawa T.F."/>
            <person name="Liu W."/>
            <person name="Song Y."/>
            <person name="Salvetti E."/>
            <person name="Wrobel A."/>
            <person name="Rasinkangas P."/>
            <person name="Parkhill J."/>
            <person name="Rea M.C."/>
            <person name="O'Sullivan O."/>
            <person name="Ritari J."/>
            <person name="Douillard F.P."/>
            <person name="Paul Ross R."/>
            <person name="Yang R."/>
            <person name="Briner A.E."/>
            <person name="Felis G.E."/>
            <person name="de Vos W.M."/>
            <person name="Barrangou R."/>
            <person name="Klaenhammer T.R."/>
            <person name="Caufield P.W."/>
            <person name="Cui Y."/>
            <person name="Zhang H."/>
            <person name="O'Toole P.W."/>
        </authorList>
    </citation>
    <scope>NUCLEOTIDE SEQUENCE [LARGE SCALE GENOMIC DNA]</scope>
    <source>
        <strain evidence="1 2">DSM 19906</strain>
    </source>
</reference>
<organism evidence="1 2">
    <name type="scientific">Lentilactobacillus kisonensis DSM 19906 = JCM 15041</name>
    <dbReference type="NCBI Taxonomy" id="1423766"/>
    <lineage>
        <taxon>Bacteria</taxon>
        <taxon>Bacillati</taxon>
        <taxon>Bacillota</taxon>
        <taxon>Bacilli</taxon>
        <taxon>Lactobacillales</taxon>
        <taxon>Lactobacillaceae</taxon>
        <taxon>Lentilactobacillus</taxon>
    </lineage>
</organism>
<dbReference type="PATRIC" id="fig|1423766.4.peg.1963"/>
<proteinExistence type="predicted"/>
<evidence type="ECO:0008006" key="3">
    <source>
        <dbReference type="Google" id="ProtNLM"/>
    </source>
</evidence>
<evidence type="ECO:0000313" key="2">
    <source>
        <dbReference type="Proteomes" id="UP000051439"/>
    </source>
</evidence>
<keyword evidence="2" id="KW-1185">Reference proteome</keyword>
<evidence type="ECO:0000313" key="1">
    <source>
        <dbReference type="EMBL" id="KRL20066.1"/>
    </source>
</evidence>
<gene>
    <name evidence="1" type="ORF">FC98_GL001897</name>
</gene>
<comment type="caution">
    <text evidence="1">The sequence shown here is derived from an EMBL/GenBank/DDBJ whole genome shotgun (WGS) entry which is preliminary data.</text>
</comment>
<protein>
    <recommendedName>
        <fullName evidence="3">D-alanyl-D-alanine carboxypeptidase</fullName>
    </recommendedName>
</protein>
<dbReference type="Proteomes" id="UP000051439">
    <property type="component" value="Unassembled WGS sequence"/>
</dbReference>